<dbReference type="AlphaFoldDB" id="A0A1J5QQR4"/>
<protein>
    <submittedName>
        <fullName evidence="1">Uncharacterized protein</fullName>
    </submittedName>
</protein>
<reference evidence="1" key="1">
    <citation type="submission" date="2016-10" db="EMBL/GenBank/DDBJ databases">
        <title>Sequence of Gallionella enrichment culture.</title>
        <authorList>
            <person name="Poehlein A."/>
            <person name="Muehling M."/>
            <person name="Daniel R."/>
        </authorList>
    </citation>
    <scope>NUCLEOTIDE SEQUENCE</scope>
</reference>
<evidence type="ECO:0000313" key="1">
    <source>
        <dbReference type="EMBL" id="OIQ85738.1"/>
    </source>
</evidence>
<gene>
    <name evidence="1" type="ORF">GALL_324090</name>
</gene>
<proteinExistence type="predicted"/>
<name>A0A1J5QQR4_9ZZZZ</name>
<organism evidence="1">
    <name type="scientific">mine drainage metagenome</name>
    <dbReference type="NCBI Taxonomy" id="410659"/>
    <lineage>
        <taxon>unclassified sequences</taxon>
        <taxon>metagenomes</taxon>
        <taxon>ecological metagenomes</taxon>
    </lineage>
</organism>
<comment type="caution">
    <text evidence="1">The sequence shown here is derived from an EMBL/GenBank/DDBJ whole genome shotgun (WGS) entry which is preliminary data.</text>
</comment>
<accession>A0A1J5QQR4</accession>
<sequence>MHQAVVRLDALCQAEGLFFAAGLWVPDRATGVAVATAQLELLTGAPDREASWAEELERARASRAERGFTVFDRAVEPMTLQAGPAFGTITVLAETPRGGLFNRRSGPSPVETRIEVTVFPPGSSDVLRLAVRSFESDLLDALVDQARNLAESIRVVVGPVPAS</sequence>
<dbReference type="EMBL" id="MLJW01000524">
    <property type="protein sequence ID" value="OIQ85738.1"/>
    <property type="molecule type" value="Genomic_DNA"/>
</dbReference>